<name>A0A0R3TDD6_RODNA</name>
<organism evidence="2">
    <name type="scientific">Rodentolepis nana</name>
    <name type="common">Dwarf tapeworm</name>
    <name type="synonym">Hymenolepis nana</name>
    <dbReference type="NCBI Taxonomy" id="102285"/>
    <lineage>
        <taxon>Eukaryota</taxon>
        <taxon>Metazoa</taxon>
        <taxon>Spiralia</taxon>
        <taxon>Lophotrochozoa</taxon>
        <taxon>Platyhelminthes</taxon>
        <taxon>Cestoda</taxon>
        <taxon>Eucestoda</taxon>
        <taxon>Cyclophyllidea</taxon>
        <taxon>Hymenolepididae</taxon>
        <taxon>Rodentolepis</taxon>
    </lineage>
</organism>
<evidence type="ECO:0000313" key="2">
    <source>
        <dbReference type="WBParaSite" id="HNAJ_0000507501-mRNA-1"/>
    </source>
</evidence>
<dbReference type="AlphaFoldDB" id="A0A0R3TDD6"/>
<feature type="compositionally biased region" description="Basic residues" evidence="1">
    <location>
        <begin position="207"/>
        <end position="220"/>
    </location>
</feature>
<accession>A0A0R3TDD6</accession>
<evidence type="ECO:0000256" key="1">
    <source>
        <dbReference type="SAM" id="MobiDB-lite"/>
    </source>
</evidence>
<reference evidence="2" key="1">
    <citation type="submission" date="2017-02" db="UniProtKB">
        <authorList>
            <consortium name="WormBaseParasite"/>
        </authorList>
    </citation>
    <scope>IDENTIFICATION</scope>
</reference>
<feature type="compositionally biased region" description="Acidic residues" evidence="1">
    <location>
        <begin position="51"/>
        <end position="68"/>
    </location>
</feature>
<sequence>LEGGFMNPIELTSTCLEPVPEGRVAESYMASRPYRQELSTFIGSAMKQREQEEDSDEGSDLDVEEIDSDSTSASEGSEDIEPFPLPPAPMSDHIPSKEPRQSSPSPPPPEETKHGMVFHEVVEEIGGGAVSETSLMECSAPLKPVIPTRLSQATVAEHPAQIEYRQGFVTGREKAEGGNSEEGEEEKGGEHDTSVDTVISVPTTPSKKSKHRKKAAKKKEKTPSVAVAENKSSPTDEPKET</sequence>
<dbReference type="STRING" id="102285.A0A0R3TDD6"/>
<feature type="region of interest" description="Disordered" evidence="1">
    <location>
        <begin position="164"/>
        <end position="241"/>
    </location>
</feature>
<feature type="region of interest" description="Disordered" evidence="1">
    <location>
        <begin position="41"/>
        <end position="119"/>
    </location>
</feature>
<proteinExistence type="predicted"/>
<dbReference type="WBParaSite" id="HNAJ_0000507501-mRNA-1">
    <property type="protein sequence ID" value="HNAJ_0000507501-mRNA-1"/>
    <property type="gene ID" value="HNAJ_0000507501"/>
</dbReference>
<protein>
    <submittedName>
        <fullName evidence="2">Protein CUSTOS</fullName>
    </submittedName>
</protein>